<proteinExistence type="predicted"/>
<dbReference type="GeneID" id="81423694"/>
<reference evidence="1" key="1">
    <citation type="submission" date="2022-11" db="EMBL/GenBank/DDBJ databases">
        <authorList>
            <person name="Petersen C."/>
        </authorList>
    </citation>
    <scope>NUCLEOTIDE SEQUENCE</scope>
    <source>
        <strain evidence="1">IBT 26290</strain>
    </source>
</reference>
<sequence>MADFNFYNLRMQNATHGDCLQAIRGQKIPKALGAKVTQRCVMRGIRYHPGFGVELYGLLPEFTRALNTRSIMSNQIRDINNDRPETFPTISGIRKPRYVGLFHELDLLRECHIAEEARENHHKAIYDAILRAEVKYHAMDDYTREIFDPIPGNLNGNTIIPLYHDIRFAIGYSPTLYTGIHWAMFPVSFELTEDGRMPSKVTLIDTCAYERPVVVQTERSCMIRGIYNNAIFAKWCSLQTDKHLQDAPIKAAINARFIMNGDLSRITADTPDAEIPYNISCPTIPLPCVLEELFRRQPKMKNAIARASILADYESVYDLVDANPDTILMRDACDSTNPHYLQDLEAKVLNVDAKT</sequence>
<gene>
    <name evidence="1" type="ORF">N7482_002393</name>
</gene>
<dbReference type="Proteomes" id="UP001149163">
    <property type="component" value="Unassembled WGS sequence"/>
</dbReference>
<reference evidence="1" key="2">
    <citation type="journal article" date="2023" name="IMA Fungus">
        <title>Comparative genomic study of the Penicillium genus elucidates a diverse pangenome and 15 lateral gene transfer events.</title>
        <authorList>
            <person name="Petersen C."/>
            <person name="Sorensen T."/>
            <person name="Nielsen M.R."/>
            <person name="Sondergaard T.E."/>
            <person name="Sorensen J.L."/>
            <person name="Fitzpatrick D.A."/>
            <person name="Frisvad J.C."/>
            <person name="Nielsen K.L."/>
        </authorList>
    </citation>
    <scope>NUCLEOTIDE SEQUENCE</scope>
    <source>
        <strain evidence="1">IBT 26290</strain>
    </source>
</reference>
<dbReference type="RefSeq" id="XP_056548124.1">
    <property type="nucleotide sequence ID" value="XM_056684518.1"/>
</dbReference>
<dbReference type="EMBL" id="JAPQKN010000001">
    <property type="protein sequence ID" value="KAJ5176516.1"/>
    <property type="molecule type" value="Genomic_DNA"/>
</dbReference>
<evidence type="ECO:0000313" key="2">
    <source>
        <dbReference type="Proteomes" id="UP001149163"/>
    </source>
</evidence>
<dbReference type="OrthoDB" id="4360026at2759"/>
<dbReference type="AlphaFoldDB" id="A0A9W9ILP8"/>
<comment type="caution">
    <text evidence="1">The sequence shown here is derived from an EMBL/GenBank/DDBJ whole genome shotgun (WGS) entry which is preliminary data.</text>
</comment>
<keyword evidence="2" id="KW-1185">Reference proteome</keyword>
<name>A0A9W9ILP8_9EURO</name>
<accession>A0A9W9ILP8</accession>
<organism evidence="1 2">
    <name type="scientific">Penicillium canariense</name>
    <dbReference type="NCBI Taxonomy" id="189055"/>
    <lineage>
        <taxon>Eukaryota</taxon>
        <taxon>Fungi</taxon>
        <taxon>Dikarya</taxon>
        <taxon>Ascomycota</taxon>
        <taxon>Pezizomycotina</taxon>
        <taxon>Eurotiomycetes</taxon>
        <taxon>Eurotiomycetidae</taxon>
        <taxon>Eurotiales</taxon>
        <taxon>Aspergillaceae</taxon>
        <taxon>Penicillium</taxon>
    </lineage>
</organism>
<protein>
    <submittedName>
        <fullName evidence="1">Uncharacterized protein</fullName>
    </submittedName>
</protein>
<evidence type="ECO:0000313" key="1">
    <source>
        <dbReference type="EMBL" id="KAJ5176516.1"/>
    </source>
</evidence>